<dbReference type="Pfam" id="PF13489">
    <property type="entry name" value="Methyltransf_23"/>
    <property type="match status" value="1"/>
</dbReference>
<dbReference type="InterPro" id="IPR029063">
    <property type="entry name" value="SAM-dependent_MTases_sf"/>
</dbReference>
<evidence type="ECO:0000313" key="1">
    <source>
        <dbReference type="EMBL" id="UYQ73045.1"/>
    </source>
</evidence>
<dbReference type="PANTHER" id="PTHR43667">
    <property type="entry name" value="CYCLOPROPANE-FATTY-ACYL-PHOSPHOLIPID SYNTHASE"/>
    <property type="match status" value="1"/>
</dbReference>
<proteinExistence type="predicted"/>
<dbReference type="GO" id="GO:0032259">
    <property type="term" value="P:methylation"/>
    <property type="evidence" value="ECO:0007669"/>
    <property type="project" value="UniProtKB-KW"/>
</dbReference>
<dbReference type="Gene3D" id="3.40.50.150">
    <property type="entry name" value="Vaccinia Virus protein VP39"/>
    <property type="match status" value="1"/>
</dbReference>
<sequence length="288" mass="32401">MEKQRVAKIDTKTEGLDLYVYVAKTFADSPWLHYGLWEPGERPNIPQLRMAQERYVDKLLALIPPAPARLLDIGGGTGEMAKLLLDKGYTVEMITPSHLQAEVAAEKLGPNARVHETKFEDFSGEGPFDVCMFSESFQYVDLETSLAKLKHILAPNGRVIIADCFRSDAYQGDRQPGGGHRYSEFVDAIERAGFVIAENEDVTLAAAQTMAIDQNVYRGFVAPTVDQVRGLLSNKRPILYWFLKMAYGLFVPKSERENIVARLKADYRSPEAFATVNTYRFLALEKRT</sequence>
<dbReference type="RefSeq" id="WP_264226637.1">
    <property type="nucleotide sequence ID" value="NZ_CP107716.1"/>
</dbReference>
<dbReference type="GO" id="GO:0008168">
    <property type="term" value="F:methyltransferase activity"/>
    <property type="evidence" value="ECO:0007669"/>
    <property type="project" value="UniProtKB-KW"/>
</dbReference>
<keyword evidence="2" id="KW-1185">Reference proteome</keyword>
<dbReference type="PANTHER" id="PTHR43667:SF2">
    <property type="entry name" value="FATTY ACID C-METHYL TRANSFERASE"/>
    <property type="match status" value="1"/>
</dbReference>
<name>A0ABY6IR07_9HYPH</name>
<protein>
    <submittedName>
        <fullName evidence="1">Class I SAM-dependent methyltransferase</fullName>
    </submittedName>
</protein>
<gene>
    <name evidence="1" type="ORF">OF122_04580</name>
</gene>
<dbReference type="Proteomes" id="UP001163882">
    <property type="component" value="Chromosome"/>
</dbReference>
<reference evidence="1" key="1">
    <citation type="submission" date="2022-10" db="EMBL/GenBank/DDBJ databases">
        <title>YIM 151497 complete genome.</title>
        <authorList>
            <person name="Chen X."/>
        </authorList>
    </citation>
    <scope>NUCLEOTIDE SEQUENCE</scope>
    <source>
        <strain evidence="1">YIM 151497</strain>
    </source>
</reference>
<dbReference type="CDD" id="cd02440">
    <property type="entry name" value="AdoMet_MTases"/>
    <property type="match status" value="1"/>
</dbReference>
<dbReference type="EMBL" id="CP107716">
    <property type="protein sequence ID" value="UYQ73045.1"/>
    <property type="molecule type" value="Genomic_DNA"/>
</dbReference>
<keyword evidence="1" id="KW-0808">Transferase</keyword>
<evidence type="ECO:0000313" key="2">
    <source>
        <dbReference type="Proteomes" id="UP001163882"/>
    </source>
</evidence>
<keyword evidence="1" id="KW-0489">Methyltransferase</keyword>
<dbReference type="InterPro" id="IPR050723">
    <property type="entry name" value="CFA/CMAS"/>
</dbReference>
<organism evidence="1 2">
    <name type="scientific">Pelagibacterium flavum</name>
    <dbReference type="NCBI Taxonomy" id="2984530"/>
    <lineage>
        <taxon>Bacteria</taxon>
        <taxon>Pseudomonadati</taxon>
        <taxon>Pseudomonadota</taxon>
        <taxon>Alphaproteobacteria</taxon>
        <taxon>Hyphomicrobiales</taxon>
        <taxon>Devosiaceae</taxon>
        <taxon>Pelagibacterium</taxon>
    </lineage>
</organism>
<dbReference type="SUPFAM" id="SSF53335">
    <property type="entry name" value="S-adenosyl-L-methionine-dependent methyltransferases"/>
    <property type="match status" value="1"/>
</dbReference>
<accession>A0ABY6IR07</accession>